<evidence type="ECO:0000313" key="9">
    <source>
        <dbReference type="Proteomes" id="UP000799767"/>
    </source>
</evidence>
<evidence type="ECO:0000256" key="6">
    <source>
        <dbReference type="SAM" id="MobiDB-lite"/>
    </source>
</evidence>
<dbReference type="SUPFAM" id="SSF56112">
    <property type="entry name" value="Protein kinase-like (PK-like)"/>
    <property type="match status" value="1"/>
</dbReference>
<dbReference type="GO" id="GO:0005524">
    <property type="term" value="F:ATP binding"/>
    <property type="evidence" value="ECO:0007669"/>
    <property type="project" value="UniProtKB-KW"/>
</dbReference>
<dbReference type="InterPro" id="IPR008271">
    <property type="entry name" value="Ser/Thr_kinase_AS"/>
</dbReference>
<dbReference type="PROSITE" id="PS50011">
    <property type="entry name" value="PROTEIN_KINASE_DOM"/>
    <property type="match status" value="1"/>
</dbReference>
<dbReference type="Pfam" id="PF00069">
    <property type="entry name" value="Pkinase"/>
    <property type="match status" value="1"/>
</dbReference>
<dbReference type="PANTHER" id="PTHR43671:SF13">
    <property type="entry name" value="SERINE_THREONINE-PROTEIN KINASE NEK2"/>
    <property type="match status" value="1"/>
</dbReference>
<evidence type="ECO:0000256" key="1">
    <source>
        <dbReference type="ARBA" id="ARBA00012513"/>
    </source>
</evidence>
<dbReference type="AlphaFoldDB" id="A0A6A6PU18"/>
<name>A0A6A6PU18_9PEZI</name>
<evidence type="ECO:0000259" key="7">
    <source>
        <dbReference type="PROSITE" id="PS50011"/>
    </source>
</evidence>
<dbReference type="InterPro" id="IPR011009">
    <property type="entry name" value="Kinase-like_dom_sf"/>
</dbReference>
<evidence type="ECO:0000256" key="2">
    <source>
        <dbReference type="ARBA" id="ARBA00022679"/>
    </source>
</evidence>
<gene>
    <name evidence="8" type="ORF">BDY17DRAFT_150673</name>
</gene>
<accession>A0A6A6PU18</accession>
<dbReference type="PROSITE" id="PS00108">
    <property type="entry name" value="PROTEIN_KINASE_ST"/>
    <property type="match status" value="1"/>
</dbReference>
<dbReference type="SMART" id="SM00220">
    <property type="entry name" value="S_TKc"/>
    <property type="match status" value="1"/>
</dbReference>
<protein>
    <recommendedName>
        <fullName evidence="1">non-specific serine/threonine protein kinase</fullName>
        <ecNumber evidence="1">2.7.11.1</ecNumber>
    </recommendedName>
</protein>
<dbReference type="InterPro" id="IPR000719">
    <property type="entry name" value="Prot_kinase_dom"/>
</dbReference>
<evidence type="ECO:0000256" key="3">
    <source>
        <dbReference type="ARBA" id="ARBA00022741"/>
    </source>
</evidence>
<keyword evidence="3" id="KW-0547">Nucleotide-binding</keyword>
<evidence type="ECO:0000313" key="8">
    <source>
        <dbReference type="EMBL" id="KAF2483598.1"/>
    </source>
</evidence>
<dbReference type="PANTHER" id="PTHR43671">
    <property type="entry name" value="SERINE/THREONINE-PROTEIN KINASE NEK"/>
    <property type="match status" value="1"/>
</dbReference>
<dbReference type="EC" id="2.7.11.1" evidence="1"/>
<dbReference type="EMBL" id="MU001635">
    <property type="protein sequence ID" value="KAF2483598.1"/>
    <property type="molecule type" value="Genomic_DNA"/>
</dbReference>
<keyword evidence="2" id="KW-0808">Transferase</keyword>
<reference evidence="8" key="1">
    <citation type="journal article" date="2020" name="Stud. Mycol.">
        <title>101 Dothideomycetes genomes: a test case for predicting lifestyles and emergence of pathogens.</title>
        <authorList>
            <person name="Haridas S."/>
            <person name="Albert R."/>
            <person name="Binder M."/>
            <person name="Bloem J."/>
            <person name="Labutti K."/>
            <person name="Salamov A."/>
            <person name="Andreopoulos B."/>
            <person name="Baker S."/>
            <person name="Barry K."/>
            <person name="Bills G."/>
            <person name="Bluhm B."/>
            <person name="Cannon C."/>
            <person name="Castanera R."/>
            <person name="Culley D."/>
            <person name="Daum C."/>
            <person name="Ezra D."/>
            <person name="Gonzalez J."/>
            <person name="Henrissat B."/>
            <person name="Kuo A."/>
            <person name="Liang C."/>
            <person name="Lipzen A."/>
            <person name="Lutzoni F."/>
            <person name="Magnuson J."/>
            <person name="Mondo S."/>
            <person name="Nolan M."/>
            <person name="Ohm R."/>
            <person name="Pangilinan J."/>
            <person name="Park H.-J."/>
            <person name="Ramirez L."/>
            <person name="Alfaro M."/>
            <person name="Sun H."/>
            <person name="Tritt A."/>
            <person name="Yoshinaga Y."/>
            <person name="Zwiers L.-H."/>
            <person name="Turgeon B."/>
            <person name="Goodwin S."/>
            <person name="Spatafora J."/>
            <person name="Crous P."/>
            <person name="Grigoriev I."/>
        </authorList>
    </citation>
    <scope>NUCLEOTIDE SEQUENCE</scope>
    <source>
        <strain evidence="8">CBS 113389</strain>
    </source>
</reference>
<keyword evidence="4 8" id="KW-0418">Kinase</keyword>
<keyword evidence="9" id="KW-1185">Reference proteome</keyword>
<dbReference type="InterPro" id="IPR050660">
    <property type="entry name" value="NEK_Ser/Thr_kinase"/>
</dbReference>
<feature type="domain" description="Protein kinase" evidence="7">
    <location>
        <begin position="1"/>
        <end position="312"/>
    </location>
</feature>
<dbReference type="Gene3D" id="1.10.510.10">
    <property type="entry name" value="Transferase(Phosphotransferase) domain 1"/>
    <property type="match status" value="1"/>
</dbReference>
<dbReference type="RefSeq" id="XP_033590168.1">
    <property type="nucleotide sequence ID" value="XM_033729623.1"/>
</dbReference>
<evidence type="ECO:0000256" key="4">
    <source>
        <dbReference type="ARBA" id="ARBA00022777"/>
    </source>
</evidence>
<dbReference type="GO" id="GO:0004674">
    <property type="term" value="F:protein serine/threonine kinase activity"/>
    <property type="evidence" value="ECO:0007669"/>
    <property type="project" value="UniProtKB-EC"/>
</dbReference>
<feature type="region of interest" description="Disordered" evidence="6">
    <location>
        <begin position="254"/>
        <end position="277"/>
    </location>
</feature>
<dbReference type="OrthoDB" id="310217at2759"/>
<proteinExistence type="predicted"/>
<keyword evidence="5" id="KW-0067">ATP-binding</keyword>
<organism evidence="8 9">
    <name type="scientific">Neohortaea acidophila</name>
    <dbReference type="NCBI Taxonomy" id="245834"/>
    <lineage>
        <taxon>Eukaryota</taxon>
        <taxon>Fungi</taxon>
        <taxon>Dikarya</taxon>
        <taxon>Ascomycota</taxon>
        <taxon>Pezizomycotina</taxon>
        <taxon>Dothideomycetes</taxon>
        <taxon>Dothideomycetidae</taxon>
        <taxon>Mycosphaerellales</taxon>
        <taxon>Teratosphaeriaceae</taxon>
        <taxon>Neohortaea</taxon>
    </lineage>
</organism>
<dbReference type="GeneID" id="54470625"/>
<evidence type="ECO:0000256" key="5">
    <source>
        <dbReference type="ARBA" id="ARBA00022840"/>
    </source>
</evidence>
<dbReference type="Proteomes" id="UP000799767">
    <property type="component" value="Unassembled WGS sequence"/>
</dbReference>
<sequence>MSVDQNNNIIDRVFRKEVVMDEYAWRDPKLWAGDVRQPTGRYPYELSCPNSLLNIPGLNAVPVLREGLHAGLLLPAVFAYRIYTEFSPHGDLGDLIEHYAHVLDKPIPEPMIWNVAESLALCGFAMEHGHINNRPGKIDMAPNWRSIVHRDLKPLNVLLNSPDPTLYPQYPHAVVTDFGLAFTTAGGDPTNPQWWNNDEGTPSFRAPEQRRFLDMDTLEPIDGDWRLGPWTNVYGIGLILYCLITLRQSPPGTLYLGDGEDDERLKPPEDSSPSDTYSPELRELVWQCLQFDDTERIEFQDMLREIRLHTNIAATPEHYMRNGTANPVILANFSLQLAAEQYRVGMALPPAPA</sequence>